<dbReference type="Pfam" id="PF04008">
    <property type="entry name" value="Adenosine_kin"/>
    <property type="match status" value="1"/>
</dbReference>
<dbReference type="EMBL" id="JBHZOL010000031">
    <property type="protein sequence ID" value="MFE4105631.1"/>
    <property type="molecule type" value="Genomic_DNA"/>
</dbReference>
<dbReference type="Gene3D" id="3.40.1520.10">
    <property type="entry name" value="Ta1353-like"/>
    <property type="match status" value="1"/>
</dbReference>
<dbReference type="Proteomes" id="UP001600165">
    <property type="component" value="Unassembled WGS sequence"/>
</dbReference>
<dbReference type="PANTHER" id="PTHR36155:SF1">
    <property type="entry name" value="BLL5354 PROTEIN"/>
    <property type="match status" value="1"/>
</dbReference>
<gene>
    <name evidence="1" type="ORF">ACFVKH_05035</name>
</gene>
<keyword evidence="1" id="KW-0808">Transferase</keyword>
<dbReference type="InterPro" id="IPR036902">
    <property type="entry name" value="Ta1353-like_sf"/>
</dbReference>
<keyword evidence="2" id="KW-1185">Reference proteome</keyword>
<dbReference type="InterPro" id="IPR007153">
    <property type="entry name" value="Adenosine_kinase"/>
</dbReference>
<keyword evidence="1" id="KW-0418">Kinase</keyword>
<name>A0ABW6IBU7_9CYAN</name>
<sequence>MELQVVALTLPENSNLILGQAHFIKTVEDLYEIMVATVAQAQFGLAFCEASGPCLIRVAGNDSTLEAAALNNAKAIAAGHSFVLMMREAYPINVLNAIQQCPEVCNIYCATANPVQVIVAKTEQGAGILGVVDGHAPKGVEGSADVQARQTLLRQIGYKL</sequence>
<protein>
    <submittedName>
        <fullName evidence="1">Adenosine-specific kinase</fullName>
    </submittedName>
</protein>
<proteinExistence type="predicted"/>
<comment type="caution">
    <text evidence="1">The sequence shown here is derived from an EMBL/GenBank/DDBJ whole genome shotgun (WGS) entry which is preliminary data.</text>
</comment>
<organism evidence="1 2">
    <name type="scientific">Almyronema epifaneia S1</name>
    <dbReference type="NCBI Taxonomy" id="2991925"/>
    <lineage>
        <taxon>Bacteria</taxon>
        <taxon>Bacillati</taxon>
        <taxon>Cyanobacteriota</taxon>
        <taxon>Cyanophyceae</taxon>
        <taxon>Nodosilineales</taxon>
        <taxon>Nodosilineaceae</taxon>
        <taxon>Almyronema</taxon>
        <taxon>Almyronema epifaneia</taxon>
    </lineage>
</organism>
<accession>A0ABW6IBU7</accession>
<dbReference type="PANTHER" id="PTHR36155">
    <property type="entry name" value="BLL5354 PROTEIN"/>
    <property type="match status" value="1"/>
</dbReference>
<dbReference type="GO" id="GO:0016301">
    <property type="term" value="F:kinase activity"/>
    <property type="evidence" value="ECO:0007669"/>
    <property type="project" value="UniProtKB-KW"/>
</dbReference>
<evidence type="ECO:0000313" key="2">
    <source>
        <dbReference type="Proteomes" id="UP001600165"/>
    </source>
</evidence>
<dbReference type="SUPFAM" id="SSF103165">
    <property type="entry name" value="Ta1353-like"/>
    <property type="match status" value="1"/>
</dbReference>
<evidence type="ECO:0000313" key="1">
    <source>
        <dbReference type="EMBL" id="MFE4105631.1"/>
    </source>
</evidence>
<reference evidence="1 2" key="1">
    <citation type="submission" date="2024-10" db="EMBL/GenBank/DDBJ databases">
        <authorList>
            <person name="Ratan Roy A."/>
            <person name="Morales Sandoval P.H."/>
            <person name="De Los Santos Villalobos S."/>
            <person name="Chakraborty S."/>
            <person name="Mukherjee J."/>
        </authorList>
    </citation>
    <scope>NUCLEOTIDE SEQUENCE [LARGE SCALE GENOMIC DNA]</scope>
    <source>
        <strain evidence="1 2">S1</strain>
    </source>
</reference>
<dbReference type="RefSeq" id="WP_377962540.1">
    <property type="nucleotide sequence ID" value="NZ_JBHZOL010000031.1"/>
</dbReference>